<dbReference type="EMBL" id="JPKZ01003252">
    <property type="protein sequence ID" value="KHN72426.1"/>
    <property type="molecule type" value="Genomic_DNA"/>
</dbReference>
<comment type="subcellular location">
    <subcellularLocation>
        <location evidence="1 7">Cytoplasm</location>
    </subcellularLocation>
</comment>
<keyword evidence="5 7" id="KW-0904">Protein phosphatase</keyword>
<evidence type="ECO:0000259" key="8">
    <source>
        <dbReference type="SMART" id="SM00226"/>
    </source>
</evidence>
<comment type="similarity">
    <text evidence="2 7">Belongs to the low molecular weight phosphotyrosine protein phosphatase family.</text>
</comment>
<dbReference type="InterPro" id="IPR036196">
    <property type="entry name" value="Ptyr_pPase_sf"/>
</dbReference>
<feature type="domain" description="Phosphotyrosine protein phosphatase I" evidence="8">
    <location>
        <begin position="15"/>
        <end position="166"/>
    </location>
</feature>
<dbReference type="Proteomes" id="UP000031036">
    <property type="component" value="Unassembled WGS sequence"/>
</dbReference>
<evidence type="ECO:0000256" key="3">
    <source>
        <dbReference type="ARBA" id="ARBA00022490"/>
    </source>
</evidence>
<evidence type="ECO:0000256" key="2">
    <source>
        <dbReference type="ARBA" id="ARBA00011063"/>
    </source>
</evidence>
<feature type="active site" description="Proton donor" evidence="6">
    <location>
        <position position="139"/>
    </location>
</feature>
<dbReference type="PANTHER" id="PTHR11717:SF7">
    <property type="entry name" value="LOW MOLECULAR WEIGHT PHOSPHOTYROSINE PROTEIN PHOSPHATASE"/>
    <property type="match status" value="1"/>
</dbReference>
<dbReference type="STRING" id="6265.A0A0B2UN36"/>
<proteinExistence type="inferred from homology"/>
<dbReference type="PRINTS" id="PR00719">
    <property type="entry name" value="LMWPTPASE"/>
</dbReference>
<comment type="catalytic activity">
    <reaction evidence="7">
        <text>O-phospho-L-tyrosyl-[protein] + H2O = L-tyrosyl-[protein] + phosphate</text>
        <dbReference type="Rhea" id="RHEA:10684"/>
        <dbReference type="Rhea" id="RHEA-COMP:10136"/>
        <dbReference type="Rhea" id="RHEA-COMP:20101"/>
        <dbReference type="ChEBI" id="CHEBI:15377"/>
        <dbReference type="ChEBI" id="CHEBI:43474"/>
        <dbReference type="ChEBI" id="CHEBI:46858"/>
        <dbReference type="ChEBI" id="CHEBI:61978"/>
        <dbReference type="EC" id="3.1.3.48"/>
    </reaction>
</comment>
<dbReference type="GO" id="GO:0005737">
    <property type="term" value="C:cytoplasm"/>
    <property type="evidence" value="ECO:0007669"/>
    <property type="project" value="UniProtKB-SubCell"/>
</dbReference>
<dbReference type="InterPro" id="IPR002115">
    <property type="entry name" value="Tyr_Pase_low_mol_wt_mml"/>
</dbReference>
<dbReference type="FunFam" id="3.40.50.2300:FF:000105">
    <property type="entry name" value="Low molecular weight phosphotyrosine protein"/>
    <property type="match status" value="1"/>
</dbReference>
<accession>A0A0B2UN36</accession>
<dbReference type="Gene3D" id="3.40.50.2300">
    <property type="match status" value="1"/>
</dbReference>
<protein>
    <recommendedName>
        <fullName evidence="7">Low molecular weight phosphotyrosine protein phosphatase</fullName>
        <shortName evidence="7">LMW-PTP</shortName>
        <shortName evidence="7">LMW-PTPase</shortName>
        <ecNumber evidence="7">3.1.3.2</ecNumber>
        <ecNumber evidence="7">3.1.3.48</ecNumber>
    </recommendedName>
    <alternativeName>
        <fullName evidence="7">Low molecular weight cytosolic acid phosphatase</fullName>
    </alternativeName>
</protein>
<evidence type="ECO:0000256" key="4">
    <source>
        <dbReference type="ARBA" id="ARBA00022801"/>
    </source>
</evidence>
<evidence type="ECO:0000313" key="9">
    <source>
        <dbReference type="EMBL" id="KHN72426.1"/>
    </source>
</evidence>
<keyword evidence="4 7" id="KW-0378">Hydrolase</keyword>
<evidence type="ECO:0000313" key="10">
    <source>
        <dbReference type="Proteomes" id="UP000031036"/>
    </source>
</evidence>
<organism evidence="9 10">
    <name type="scientific">Toxocara canis</name>
    <name type="common">Canine roundworm</name>
    <dbReference type="NCBI Taxonomy" id="6265"/>
    <lineage>
        <taxon>Eukaryota</taxon>
        <taxon>Metazoa</taxon>
        <taxon>Ecdysozoa</taxon>
        <taxon>Nematoda</taxon>
        <taxon>Chromadorea</taxon>
        <taxon>Rhabditida</taxon>
        <taxon>Spirurina</taxon>
        <taxon>Ascaridomorpha</taxon>
        <taxon>Ascaridoidea</taxon>
        <taxon>Toxocaridae</taxon>
        <taxon>Toxocara</taxon>
    </lineage>
</organism>
<name>A0A0B2UN36_TOXCA</name>
<dbReference type="EC" id="3.1.3.2" evidence="7"/>
<gene>
    <name evidence="9" type="primary">ACP1</name>
    <name evidence="9" type="ORF">Tcan_12837</name>
</gene>
<keyword evidence="3 7" id="KW-0963">Cytoplasm</keyword>
<sequence length="168" mass="18995">MCAAASNTTTASEHKSVLFVCLGNICRSPMAEAILADMVKKKGLSDKWKVESAAVIDYHVGRQPDKRTLETLKKFGITEYKHKARQVTTEDFRNFDYIMGMDAHNVCDLKEIESLAADGKAVVQMFGMYDPEGECEVPDPYYEKGLEAFEQVYEQLTRCCTAFLRRNT</sequence>
<dbReference type="EC" id="3.1.3.48" evidence="7"/>
<dbReference type="AlphaFoldDB" id="A0A0B2UN36"/>
<evidence type="ECO:0000256" key="1">
    <source>
        <dbReference type="ARBA" id="ARBA00004496"/>
    </source>
</evidence>
<dbReference type="InterPro" id="IPR023485">
    <property type="entry name" value="Ptyr_pPase"/>
</dbReference>
<dbReference type="OrthoDB" id="3388at2759"/>
<feature type="active site" evidence="6">
    <location>
        <position position="27"/>
    </location>
</feature>
<dbReference type="CDD" id="cd16343">
    <property type="entry name" value="LMWPTP"/>
    <property type="match status" value="1"/>
</dbReference>
<dbReference type="GO" id="GO:0004726">
    <property type="term" value="F:non-membrane spanning protein tyrosine phosphatase activity"/>
    <property type="evidence" value="ECO:0007669"/>
    <property type="project" value="InterPro"/>
</dbReference>
<dbReference type="OMA" id="VCHGNIC"/>
<dbReference type="InterPro" id="IPR050438">
    <property type="entry name" value="LMW_PTPase"/>
</dbReference>
<evidence type="ECO:0000256" key="6">
    <source>
        <dbReference type="PIRSR" id="PIRSR617867-1"/>
    </source>
</evidence>
<comment type="caution">
    <text evidence="9">The sequence shown here is derived from an EMBL/GenBank/DDBJ whole genome shotgun (WGS) entry which is preliminary data.</text>
</comment>
<evidence type="ECO:0000256" key="7">
    <source>
        <dbReference type="RuleBase" id="RU368115"/>
    </source>
</evidence>
<dbReference type="PANTHER" id="PTHR11717">
    <property type="entry name" value="LOW MOLECULAR WEIGHT PROTEIN TYROSINE PHOSPHATASE"/>
    <property type="match status" value="1"/>
</dbReference>
<comment type="catalytic activity">
    <reaction evidence="7">
        <text>a phosphate monoester + H2O = an alcohol + phosphate</text>
        <dbReference type="Rhea" id="RHEA:15017"/>
        <dbReference type="ChEBI" id="CHEBI:15377"/>
        <dbReference type="ChEBI" id="CHEBI:30879"/>
        <dbReference type="ChEBI" id="CHEBI:43474"/>
        <dbReference type="ChEBI" id="CHEBI:67140"/>
        <dbReference type="EC" id="3.1.3.2"/>
    </reaction>
</comment>
<feature type="active site" description="Nucleophile" evidence="6">
    <location>
        <position position="21"/>
    </location>
</feature>
<keyword evidence="10" id="KW-1185">Reference proteome</keyword>
<dbReference type="GO" id="GO:0003993">
    <property type="term" value="F:acid phosphatase activity"/>
    <property type="evidence" value="ECO:0007669"/>
    <property type="project" value="UniProtKB-UniRule"/>
</dbReference>
<dbReference type="SMART" id="SM00226">
    <property type="entry name" value="LMWPc"/>
    <property type="match status" value="1"/>
</dbReference>
<dbReference type="Pfam" id="PF01451">
    <property type="entry name" value="LMWPc"/>
    <property type="match status" value="1"/>
</dbReference>
<reference evidence="9 10" key="1">
    <citation type="submission" date="2014-11" db="EMBL/GenBank/DDBJ databases">
        <title>Genetic blueprint of the zoonotic pathogen Toxocara canis.</title>
        <authorList>
            <person name="Zhu X.-Q."/>
            <person name="Korhonen P.K."/>
            <person name="Cai H."/>
            <person name="Young N.D."/>
            <person name="Nejsum P."/>
            <person name="von Samson-Himmelstjerna G."/>
            <person name="Boag P.R."/>
            <person name="Tan P."/>
            <person name="Li Q."/>
            <person name="Min J."/>
            <person name="Yang Y."/>
            <person name="Wang X."/>
            <person name="Fang X."/>
            <person name="Hall R.S."/>
            <person name="Hofmann A."/>
            <person name="Sternberg P.W."/>
            <person name="Jex A.R."/>
            <person name="Gasser R.B."/>
        </authorList>
    </citation>
    <scope>NUCLEOTIDE SEQUENCE [LARGE SCALE GENOMIC DNA]</scope>
    <source>
        <strain evidence="9">PN_DK_2014</strain>
    </source>
</reference>
<dbReference type="PRINTS" id="PR00720">
    <property type="entry name" value="MAMMALPTPASE"/>
</dbReference>
<comment type="function">
    <text evidence="7">Acts on tyrosine phosphorylated proteins, low-MW aryl phosphates and natural and synthetic acyl phosphates.</text>
</comment>
<evidence type="ECO:0000256" key="5">
    <source>
        <dbReference type="ARBA" id="ARBA00022912"/>
    </source>
</evidence>
<dbReference type="SUPFAM" id="SSF52788">
    <property type="entry name" value="Phosphotyrosine protein phosphatases I"/>
    <property type="match status" value="1"/>
</dbReference>
<dbReference type="InterPro" id="IPR017867">
    <property type="entry name" value="Tyr_phospatase_low_mol_wt"/>
</dbReference>